<dbReference type="SMART" id="SM01017">
    <property type="entry name" value="Arrestin_C"/>
    <property type="match status" value="1"/>
</dbReference>
<feature type="region of interest" description="Disordered" evidence="1">
    <location>
        <begin position="705"/>
        <end position="808"/>
    </location>
</feature>
<dbReference type="GO" id="GO:0031625">
    <property type="term" value="F:ubiquitin protein ligase binding"/>
    <property type="evidence" value="ECO:0007669"/>
    <property type="project" value="TreeGrafter"/>
</dbReference>
<dbReference type="Proteomes" id="UP000478008">
    <property type="component" value="Unassembled WGS sequence"/>
</dbReference>
<proteinExistence type="predicted"/>
<evidence type="ECO:0000259" key="2">
    <source>
        <dbReference type="SMART" id="SM01017"/>
    </source>
</evidence>
<feature type="compositionally biased region" description="Polar residues" evidence="1">
    <location>
        <begin position="782"/>
        <end position="802"/>
    </location>
</feature>
<dbReference type="InterPro" id="IPR050357">
    <property type="entry name" value="Arrestin_domain-protein"/>
</dbReference>
<reference evidence="3 4" key="1">
    <citation type="submission" date="2019-07" db="EMBL/GenBank/DDBJ databases">
        <authorList>
            <person name="Friedrich A."/>
            <person name="Schacherer J."/>
        </authorList>
    </citation>
    <scope>NUCLEOTIDE SEQUENCE [LARGE SCALE GENOMIC DNA]</scope>
</reference>
<feature type="region of interest" description="Disordered" evidence="1">
    <location>
        <begin position="820"/>
        <end position="840"/>
    </location>
</feature>
<feature type="region of interest" description="Disordered" evidence="1">
    <location>
        <begin position="562"/>
        <end position="672"/>
    </location>
</feature>
<accession>A0A7D9GZC9</accession>
<feature type="compositionally biased region" description="Polar residues" evidence="1">
    <location>
        <begin position="920"/>
        <end position="938"/>
    </location>
</feature>
<dbReference type="GO" id="GO:0030674">
    <property type="term" value="F:protein-macromolecule adaptor activity"/>
    <property type="evidence" value="ECO:0007669"/>
    <property type="project" value="TreeGrafter"/>
</dbReference>
<evidence type="ECO:0000256" key="1">
    <source>
        <dbReference type="SAM" id="MobiDB-lite"/>
    </source>
</evidence>
<evidence type="ECO:0000313" key="3">
    <source>
        <dbReference type="EMBL" id="VUG17866.1"/>
    </source>
</evidence>
<evidence type="ECO:0000313" key="4">
    <source>
        <dbReference type="Proteomes" id="UP000478008"/>
    </source>
</evidence>
<name>A0A7D9GZC9_DEKBR</name>
<dbReference type="Pfam" id="PF02752">
    <property type="entry name" value="Arrestin_C"/>
    <property type="match status" value="1"/>
</dbReference>
<keyword evidence="4" id="KW-1185">Reference proteome</keyword>
<feature type="compositionally biased region" description="Polar residues" evidence="1">
    <location>
        <begin position="562"/>
        <end position="572"/>
    </location>
</feature>
<dbReference type="PANTHER" id="PTHR11188:SF174">
    <property type="entry name" value="ARRESTIN-RELATED TRAFFICKING ADAPTER 10-RELATED"/>
    <property type="match status" value="1"/>
</dbReference>
<dbReference type="AlphaFoldDB" id="A0A7D9GZC9"/>
<feature type="domain" description="Arrestin C-terminal-like" evidence="2">
    <location>
        <begin position="309"/>
        <end position="468"/>
    </location>
</feature>
<feature type="compositionally biased region" description="Low complexity" evidence="1">
    <location>
        <begin position="759"/>
        <end position="770"/>
    </location>
</feature>
<feature type="compositionally biased region" description="Low complexity" evidence="1">
    <location>
        <begin position="650"/>
        <end position="672"/>
    </location>
</feature>
<feature type="compositionally biased region" description="Polar residues" evidence="1">
    <location>
        <begin position="627"/>
        <end position="645"/>
    </location>
</feature>
<protein>
    <submittedName>
        <fullName evidence="3">DEBR0S2_18074g1_1</fullName>
    </submittedName>
</protein>
<gene>
    <name evidence="3" type="ORF">DEBR0S2_18074G</name>
</gene>
<dbReference type="Gene3D" id="2.60.40.640">
    <property type="match status" value="1"/>
</dbReference>
<dbReference type="GO" id="GO:0005829">
    <property type="term" value="C:cytosol"/>
    <property type="evidence" value="ECO:0007669"/>
    <property type="project" value="TreeGrafter"/>
</dbReference>
<dbReference type="InterPro" id="IPR011022">
    <property type="entry name" value="Arrestin_C-like"/>
</dbReference>
<dbReference type="InterPro" id="IPR014752">
    <property type="entry name" value="Arrestin-like_C"/>
</dbReference>
<dbReference type="GO" id="GO:0070086">
    <property type="term" value="P:ubiquitin-dependent endocytosis"/>
    <property type="evidence" value="ECO:0007669"/>
    <property type="project" value="TreeGrafter"/>
</dbReference>
<dbReference type="InterPro" id="IPR011021">
    <property type="entry name" value="Arrestin-like_N"/>
</dbReference>
<feature type="compositionally biased region" description="Low complexity" evidence="1">
    <location>
        <begin position="595"/>
        <end position="606"/>
    </location>
</feature>
<feature type="compositionally biased region" description="Polar residues" evidence="1">
    <location>
        <begin position="955"/>
        <end position="969"/>
    </location>
</feature>
<sequence length="969" mass="107346">MSDLITSPLFPVEGLSAQTLIKLPMKPNAASGSVKLYMIFAEPRLYLCGFTDDEIKSATPAVLRGCLFIRILKPVKIKHIRLKLIGTARTDWPEGIPPKKIDHVETKTVLTHDWDFFNYHCTYPETDRTRKNADLFVPKSDNSEVENFSLDALSPVSSSSTNDLRSIKSPSSFMSALIGDGLSATRSHSSILKHISTNSETDLKPTSSRSSASKLVMLTSNHSHSNADNDNKIFAPGDYIYSFEEFFSSKLPEAMNLTFGSVRYTMEASVERSGAFKSNLYARRDISVIRTPSSESSEENEPIVINRDWEDKLHYEIVISSKQVILNSYLPISFKLTPLDKIKVHRLRIYITEHLEYYCHDKHVHRAEPQRKIMLLEHRPPEDVDNLLAVGDDEIGGVEMDFQVFIPEYYAERFRLHPDTCYDDIQSHHWIKICVRLSKSEPTADNPNKRKHYELSIDSPIHLLSPHCAHANTMLPSYDEQLKEDVGTSFQPDASVDLTMTPRLDMILDSNLYQPKATTPVELLSPQARPFSPIVSPQLNAINPELRATTEMKPIDLMKTLSINSVPGRSSTEPPPPFQEKDVDPPPSYDEAVRTSTSSSSTNSSSEDMTTEILPGGRSRKEKSKTLRQSANQSSADLGDINNNFHLKVTPIRSRSPSTSPSPQFSQYSSKSKLVSSSFVPGFRFQSRHSTSPSHAIDATLEEAMNSEQSPMDEDNDDEHRHDLSSPESPESPSTILNSGLEPGNMSPPVETNTRDTLSRSSTSTITRGRPIPDNSHKLSVAENQSTGKSVNSMHTVSSAGSVQPPEPDDLIMTKPLLDEPSNTENVERGSIGTHVYGNAGNPSMSSLPMRNGSIVTNLNFARDPDSSIDISSMMGSAIDQSDNPINPIGFQLSDRTNFQSDSLWNHFSFSNNSSVEAISSHSGRKSTNSVSSQSTLQNGGGKKKTEHRSVATFGVQTPNSLSGNHDTD</sequence>
<dbReference type="Pfam" id="PF00339">
    <property type="entry name" value="Arrestin_N"/>
    <property type="match status" value="1"/>
</dbReference>
<organism evidence="3 4">
    <name type="scientific">Dekkera bruxellensis</name>
    <name type="common">Brettanomyces custersii</name>
    <dbReference type="NCBI Taxonomy" id="5007"/>
    <lineage>
        <taxon>Eukaryota</taxon>
        <taxon>Fungi</taxon>
        <taxon>Dikarya</taxon>
        <taxon>Ascomycota</taxon>
        <taxon>Saccharomycotina</taxon>
        <taxon>Pichiomycetes</taxon>
        <taxon>Pichiales</taxon>
        <taxon>Pichiaceae</taxon>
        <taxon>Brettanomyces</taxon>
    </lineage>
</organism>
<feature type="region of interest" description="Disordered" evidence="1">
    <location>
        <begin position="920"/>
        <end position="969"/>
    </location>
</feature>
<dbReference type="EMBL" id="CABFWN010000002">
    <property type="protein sequence ID" value="VUG17866.1"/>
    <property type="molecule type" value="Genomic_DNA"/>
</dbReference>
<dbReference type="PANTHER" id="PTHR11188">
    <property type="entry name" value="ARRESTIN DOMAIN CONTAINING PROTEIN"/>
    <property type="match status" value="1"/>
</dbReference>